<dbReference type="InterPro" id="IPR029035">
    <property type="entry name" value="DHS-like_NAD/FAD-binding_dom"/>
</dbReference>
<dbReference type="Pfam" id="PF01262">
    <property type="entry name" value="AlaDh_PNT_C"/>
    <property type="match status" value="2"/>
</dbReference>
<dbReference type="InterPro" id="IPR034300">
    <property type="entry name" value="PNTB-like"/>
</dbReference>
<evidence type="ECO:0000313" key="17">
    <source>
        <dbReference type="EMBL" id="KAK1738697.1"/>
    </source>
</evidence>
<dbReference type="SMART" id="SM01003">
    <property type="entry name" value="AlaDh_PNT_N"/>
    <property type="match status" value="1"/>
</dbReference>
<keyword evidence="6" id="KW-0547">Nucleotide-binding</keyword>
<evidence type="ECO:0000256" key="8">
    <source>
        <dbReference type="ARBA" id="ARBA00022967"/>
    </source>
</evidence>
<evidence type="ECO:0000259" key="16">
    <source>
        <dbReference type="SMART" id="SM01003"/>
    </source>
</evidence>
<dbReference type="EMBL" id="JATAAI010000020">
    <property type="protein sequence ID" value="KAK1738697.1"/>
    <property type="molecule type" value="Genomic_DNA"/>
</dbReference>
<dbReference type="PROSITE" id="PS50920">
    <property type="entry name" value="SOLCAR"/>
    <property type="match status" value="3"/>
</dbReference>
<feature type="transmembrane region" description="Helical" evidence="14">
    <location>
        <begin position="887"/>
        <end position="908"/>
    </location>
</feature>
<reference evidence="17" key="1">
    <citation type="submission" date="2023-06" db="EMBL/GenBank/DDBJ databases">
        <title>Survivors Of The Sea: Transcriptome response of Skeletonema marinoi to long-term dormancy.</title>
        <authorList>
            <person name="Pinder M.I.M."/>
            <person name="Kourtchenko O."/>
            <person name="Robertson E.K."/>
            <person name="Larsson T."/>
            <person name="Maumus F."/>
            <person name="Osuna-Cruz C.M."/>
            <person name="Vancaester E."/>
            <person name="Stenow R."/>
            <person name="Vandepoele K."/>
            <person name="Ploug H."/>
            <person name="Bruchert V."/>
            <person name="Godhe A."/>
            <person name="Topel M."/>
        </authorList>
    </citation>
    <scope>NUCLEOTIDE SEQUENCE</scope>
    <source>
        <strain evidence="17">R05AC</strain>
    </source>
</reference>
<dbReference type="GO" id="GO:0006740">
    <property type="term" value="P:NADPH regeneration"/>
    <property type="evidence" value="ECO:0007669"/>
    <property type="project" value="TreeGrafter"/>
</dbReference>
<evidence type="ECO:0000256" key="7">
    <source>
        <dbReference type="ARBA" id="ARBA00022857"/>
    </source>
</evidence>
<accession>A0AAD8Y432</accession>
<dbReference type="InterPro" id="IPR023395">
    <property type="entry name" value="MCP_dom_sf"/>
</dbReference>
<organism evidence="17 18">
    <name type="scientific">Skeletonema marinoi</name>
    <dbReference type="NCBI Taxonomy" id="267567"/>
    <lineage>
        <taxon>Eukaryota</taxon>
        <taxon>Sar</taxon>
        <taxon>Stramenopiles</taxon>
        <taxon>Ochrophyta</taxon>
        <taxon>Bacillariophyta</taxon>
        <taxon>Coscinodiscophyceae</taxon>
        <taxon>Thalassiosirophycidae</taxon>
        <taxon>Thalassiosirales</taxon>
        <taxon>Skeletonemataceae</taxon>
        <taxon>Skeletonema</taxon>
        <taxon>Skeletonema marinoi-dohrnii complex</taxon>
    </lineage>
</organism>
<dbReference type="CDD" id="cd05304">
    <property type="entry name" value="Rubrum_tdh"/>
    <property type="match status" value="1"/>
</dbReference>
<evidence type="ECO:0000259" key="15">
    <source>
        <dbReference type="SMART" id="SM01002"/>
    </source>
</evidence>
<dbReference type="Pfam" id="PF00153">
    <property type="entry name" value="Mito_carr"/>
    <property type="match status" value="3"/>
</dbReference>
<dbReference type="InterPro" id="IPR007886">
    <property type="entry name" value="AlaDH/PNT_N"/>
</dbReference>
<feature type="domain" description="Alanine dehydrogenase/pyridine nucleotide transhydrogenase NAD(H)-binding" evidence="15">
    <location>
        <begin position="407"/>
        <end position="533"/>
    </location>
</feature>
<keyword evidence="9 14" id="KW-1133">Transmembrane helix</keyword>
<dbReference type="Pfam" id="PF12769">
    <property type="entry name" value="PNTB_4TM"/>
    <property type="match status" value="1"/>
</dbReference>
<evidence type="ECO:0000256" key="4">
    <source>
        <dbReference type="ARBA" id="ARBA00022519"/>
    </source>
</evidence>
<dbReference type="Pfam" id="PF05222">
    <property type="entry name" value="AlaDh_PNT_N"/>
    <property type="match status" value="1"/>
</dbReference>
<dbReference type="EC" id="7.1.1.1" evidence="2"/>
<keyword evidence="5 13" id="KW-0812">Transmembrane</keyword>
<sequence length="1165" mass="121277">MPENRAAKIAEPFVCGGTAATMASIAIHPMDLAKSFYISFNAGSNAALRAAQPRQASPQFSTILTNMVKSDGVTSIYKGVDAAIGRQLVYGTARIGLHRAISDELKKRNDGKPINFGMKSLSGMASGSIAVCIGTPFDIALVRLQSDSMAPAAERKNYKNVMDALTRTVKEEGPAALYKGLAPNILRGMSMNVGQLACYDQAKEMGFTAAAFSMPFDLIKSRLMAQKPDPISGKMPYSGVVDCAASILKSDGPLGLFSGFSAYYGRCAPHAMIVLLCTERYPVLQVNIGCAKERFPLEKRVAATPESVSKLVKPGFNVLIEKGAGSSSHFSDAEYASAGAKIVEAEEVWKNSDIVMKNKELVQQLQDQKATAFAMDCIPRTLSRGQTYDALSSQANITGYRAVIEASNEFGRFFAGQMTAAGKVPPAKVLVVGTGVAGLAAIQTAKNMGAIVRAFDVRPVTKEQVEAMGGQFLEVDYKEDGSGAGSLDDYQEMVAKMKAGSVTVDLAAETGGNIGTTVKDERIITDNGVTCLGYTDLASRLPTTSSSLYSNNISKFLLSMGPQTTKVKDYLYIDHKDDAVRGMLTVEKGNLMWPAPLPPPPVAKKEEVKVIEPEVIDYRLPYVQGSKQAGYLAAGVLGAGCISPDPAFSAMFTTFALSNIIGVQVVLGVSHALHSPLMAVTNAISGTTALGGMHLLAHSNSASATTLGALATTLSTVNIVGGFIVTKKMLDMFKRPTDPPEYYHLYGIPAAGSMAFYTAGSMSGHVPEIDSAAATLAGLLCIGGIGGLSSQSTARLGAASGQAGVALGVASTLGHLHPDAATTAKIAGLMAIGGAAGKYIGDRVEPTSLPQTVAAFHSLVGVAASAAAVGDFINAPVVSELDKVHLASIYLATVIGSVTCTGSLVAFGKLDGRMGSAPMSHPARDQINLGAGAIVMGGPEFGTGIAALGGALATSGALGWHMTASIGGADMPVVITVLNSYSGWALSLIGCSGAALTKIMCDAMNRDILSVILGGYGTKSSGKGEAMKFEGEVTQTNVDEVCNLLMESESVIIVPGYGLAVPRDTEAGVPYDIVEELEEINDDFDETDVCLVIGANDTVNSAAEDDPNSEIAGMPVLRVWNSKQVIVMKRSLAAGYAGDNTDMLLGDAKDTCEKLAAGVKALSGK</sequence>
<feature type="transmembrane region" description="Helical" evidence="14">
    <location>
        <begin position="853"/>
        <end position="875"/>
    </location>
</feature>
<keyword evidence="4" id="KW-0997">Cell inner membrane</keyword>
<dbReference type="SUPFAM" id="SSF51735">
    <property type="entry name" value="NAD(P)-binding Rossmann-fold domains"/>
    <property type="match status" value="1"/>
</dbReference>
<keyword evidence="8" id="KW-1278">Translocase</keyword>
<dbReference type="PANTHER" id="PTHR10160:SF19">
    <property type="entry name" value="PROTON-TRANSLOCATING NAD(P)(+) TRANSHYDROGENASE"/>
    <property type="match status" value="1"/>
</dbReference>
<evidence type="ECO:0000256" key="6">
    <source>
        <dbReference type="ARBA" id="ARBA00022741"/>
    </source>
</evidence>
<dbReference type="AlphaFoldDB" id="A0AAD8Y432"/>
<feature type="domain" description="Alanine dehydrogenase/pyridine nucleotide transhydrogenase N-terminal" evidence="16">
    <location>
        <begin position="289"/>
        <end position="398"/>
    </location>
</feature>
<dbReference type="SUPFAM" id="SSF52283">
    <property type="entry name" value="Formate/glycerate dehydrogenase catalytic domain-like"/>
    <property type="match status" value="1"/>
</dbReference>
<comment type="caution">
    <text evidence="17">The sequence shown here is derived from an EMBL/GenBank/DDBJ whole genome shotgun (WGS) entry which is preliminary data.</text>
</comment>
<dbReference type="Proteomes" id="UP001224775">
    <property type="component" value="Unassembled WGS sequence"/>
</dbReference>
<dbReference type="SUPFAM" id="SSF52467">
    <property type="entry name" value="DHS-like NAD/FAD-binding domain"/>
    <property type="match status" value="1"/>
</dbReference>
<protein>
    <recommendedName>
        <fullName evidence="2">proton-translocating NAD(P)(+) transhydrogenase</fullName>
        <ecNumber evidence="2">7.1.1.1</ecNumber>
    </recommendedName>
</protein>
<keyword evidence="11 13" id="KW-0472">Membrane</keyword>
<keyword evidence="10" id="KW-0520">NAD</keyword>
<evidence type="ECO:0000256" key="9">
    <source>
        <dbReference type="ARBA" id="ARBA00022989"/>
    </source>
</evidence>
<feature type="repeat" description="Solcar" evidence="13">
    <location>
        <begin position="7"/>
        <end position="104"/>
    </location>
</feature>
<feature type="repeat" description="Solcar" evidence="13">
    <location>
        <begin position="114"/>
        <end position="205"/>
    </location>
</feature>
<evidence type="ECO:0000256" key="14">
    <source>
        <dbReference type="SAM" id="Phobius"/>
    </source>
</evidence>
<feature type="repeat" description="Solcar" evidence="13">
    <location>
        <begin position="206"/>
        <end position="284"/>
    </location>
</feature>
<evidence type="ECO:0000256" key="11">
    <source>
        <dbReference type="ARBA" id="ARBA00023136"/>
    </source>
</evidence>
<dbReference type="GO" id="GO:0005886">
    <property type="term" value="C:plasma membrane"/>
    <property type="evidence" value="ECO:0007669"/>
    <property type="project" value="UniProtKB-SubCell"/>
</dbReference>
<dbReference type="Pfam" id="PF02233">
    <property type="entry name" value="PNTB"/>
    <property type="match status" value="2"/>
</dbReference>
<evidence type="ECO:0000256" key="12">
    <source>
        <dbReference type="ARBA" id="ARBA00048202"/>
    </source>
</evidence>
<dbReference type="Gene3D" id="3.40.50.720">
    <property type="entry name" value="NAD(P)-binding Rossmann-like Domain"/>
    <property type="match status" value="5"/>
</dbReference>
<feature type="transmembrane region" description="Helical" evidence="14">
    <location>
        <begin position="647"/>
        <end position="667"/>
    </location>
</feature>
<evidence type="ECO:0000313" key="18">
    <source>
        <dbReference type="Proteomes" id="UP001224775"/>
    </source>
</evidence>
<evidence type="ECO:0000256" key="10">
    <source>
        <dbReference type="ARBA" id="ARBA00023027"/>
    </source>
</evidence>
<dbReference type="GO" id="GO:0005743">
    <property type="term" value="C:mitochondrial inner membrane"/>
    <property type="evidence" value="ECO:0007669"/>
    <property type="project" value="TreeGrafter"/>
</dbReference>
<comment type="subcellular location">
    <subcellularLocation>
        <location evidence="1">Cell inner membrane</location>
        <topology evidence="1">Multi-pass membrane protein</topology>
    </subcellularLocation>
</comment>
<dbReference type="SMART" id="SM01002">
    <property type="entry name" value="AlaDh_PNT_C"/>
    <property type="match status" value="1"/>
</dbReference>
<keyword evidence="7" id="KW-0521">NADP</keyword>
<dbReference type="PANTHER" id="PTHR10160">
    <property type="entry name" value="NAD(P) TRANSHYDROGENASE"/>
    <property type="match status" value="1"/>
</dbReference>
<dbReference type="InterPro" id="IPR024605">
    <property type="entry name" value="NADP_transhyd_a_C"/>
</dbReference>
<evidence type="ECO:0000256" key="13">
    <source>
        <dbReference type="PROSITE-ProRule" id="PRU00282"/>
    </source>
</evidence>
<dbReference type="Gene3D" id="1.50.40.10">
    <property type="entry name" value="Mitochondrial carrier domain"/>
    <property type="match status" value="1"/>
</dbReference>
<feature type="transmembrane region" description="Helical" evidence="14">
    <location>
        <begin position="679"/>
        <end position="697"/>
    </location>
</feature>
<dbReference type="InterPro" id="IPR007698">
    <property type="entry name" value="AlaDH/PNT_NAD(H)-bd"/>
</dbReference>
<evidence type="ECO:0000256" key="2">
    <source>
        <dbReference type="ARBA" id="ARBA00012943"/>
    </source>
</evidence>
<feature type="transmembrane region" description="Helical" evidence="14">
    <location>
        <begin position="973"/>
        <end position="996"/>
    </location>
</feature>
<evidence type="ECO:0000256" key="3">
    <source>
        <dbReference type="ARBA" id="ARBA00022475"/>
    </source>
</evidence>
<dbReference type="InterPro" id="IPR018108">
    <property type="entry name" value="MCP_transmembrane"/>
</dbReference>
<keyword evidence="18" id="KW-1185">Reference proteome</keyword>
<dbReference type="Gene3D" id="3.40.50.1220">
    <property type="entry name" value="TPP-binding domain"/>
    <property type="match status" value="2"/>
</dbReference>
<dbReference type="SUPFAM" id="SSF103506">
    <property type="entry name" value="Mitochondrial carrier"/>
    <property type="match status" value="1"/>
</dbReference>
<gene>
    <name evidence="17" type="ORF">QTG54_010727</name>
</gene>
<name>A0AAD8Y432_9STRA</name>
<proteinExistence type="predicted"/>
<comment type="catalytic activity">
    <reaction evidence="12">
        <text>NAD(+) + NADPH + H(+)(in) = NADH + NADP(+) + H(+)(out)</text>
        <dbReference type="Rhea" id="RHEA:47992"/>
        <dbReference type="ChEBI" id="CHEBI:15378"/>
        <dbReference type="ChEBI" id="CHEBI:57540"/>
        <dbReference type="ChEBI" id="CHEBI:57783"/>
        <dbReference type="ChEBI" id="CHEBI:57945"/>
        <dbReference type="ChEBI" id="CHEBI:58349"/>
        <dbReference type="EC" id="7.1.1.1"/>
    </reaction>
</comment>
<feature type="transmembrane region" description="Helical" evidence="14">
    <location>
        <begin position="929"/>
        <end position="953"/>
    </location>
</feature>
<dbReference type="GO" id="GO:0050661">
    <property type="term" value="F:NADP binding"/>
    <property type="evidence" value="ECO:0007669"/>
    <property type="project" value="TreeGrafter"/>
</dbReference>
<dbReference type="InterPro" id="IPR036291">
    <property type="entry name" value="NAD(P)-bd_dom_sf"/>
</dbReference>
<feature type="transmembrane region" description="Helical" evidence="14">
    <location>
        <begin position="703"/>
        <end position="725"/>
    </location>
</feature>
<evidence type="ECO:0000256" key="1">
    <source>
        <dbReference type="ARBA" id="ARBA00004429"/>
    </source>
</evidence>
<keyword evidence="3" id="KW-1003">Cell membrane</keyword>
<dbReference type="GO" id="GO:0008750">
    <property type="term" value="F:proton-translocating NAD(P)+ transhydrogenase activity"/>
    <property type="evidence" value="ECO:0007669"/>
    <property type="project" value="UniProtKB-EC"/>
</dbReference>
<evidence type="ECO:0000256" key="5">
    <source>
        <dbReference type="ARBA" id="ARBA00022692"/>
    </source>
</evidence>